<dbReference type="PANTHER" id="PTHR43761:SF1">
    <property type="entry name" value="D-ISOMER SPECIFIC 2-HYDROXYACID DEHYDROGENASE CATALYTIC DOMAIN-CONTAINING PROTEIN-RELATED"/>
    <property type="match status" value="1"/>
</dbReference>
<evidence type="ECO:0000313" key="8">
    <source>
        <dbReference type="Proteomes" id="UP000276888"/>
    </source>
</evidence>
<dbReference type="Gene3D" id="3.40.50.720">
    <property type="entry name" value="NAD(P)-binding Rossmann-like Domain"/>
    <property type="match status" value="2"/>
</dbReference>
<dbReference type="SUPFAM" id="SSF51735">
    <property type="entry name" value="NAD(P)-binding Rossmann-fold domains"/>
    <property type="match status" value="1"/>
</dbReference>
<protein>
    <submittedName>
        <fullName evidence="7">Glycerate dehydrogenase</fullName>
        <ecNumber evidence="7">1.1.1.29</ecNumber>
    </submittedName>
</protein>
<sequence>MTDHSDRRILLIGDSYMSADVFAQAFARRGLTADVATVRMAAPTWDTSRVQEFEGDPAEVARLAQGYDVIAFHAAPVTAEVIAALPDLRLAGCARGGPVNIDLEAAREHGVRVTTTPGKNAEAVADLTIGFLISLVRNVPASLRDVDARIADGRPLAESTFEGARWFGREVAGLRVGLIGYGNVARLVAARARALGAEIVAYDPYVDAATVTDARIVADLDELLSASDVVSVHARATADNHHMIGAEQIALMPPGSFLINTARESLVDESALLSGLRDGRLAGVALDVNEPDGPWREMVDQPNLILTPHLAGATRETLVRGAEMLASEVQAFLDGRPLRWER</sequence>
<dbReference type="InterPro" id="IPR006139">
    <property type="entry name" value="D-isomer_2_OHA_DH_cat_dom"/>
</dbReference>
<dbReference type="KEGG" id="mlv:CVS47_03275"/>
<dbReference type="SUPFAM" id="SSF52283">
    <property type="entry name" value="Formate/glycerate dehydrogenase catalytic domain-like"/>
    <property type="match status" value="1"/>
</dbReference>
<dbReference type="PANTHER" id="PTHR43761">
    <property type="entry name" value="D-ISOMER SPECIFIC 2-HYDROXYACID DEHYDROGENASE FAMILY PROTEIN (AFU_ORTHOLOGUE AFUA_1G13630)"/>
    <property type="match status" value="1"/>
</dbReference>
<comment type="similarity">
    <text evidence="1 4">Belongs to the D-isomer specific 2-hydroxyacid dehydrogenase family.</text>
</comment>
<feature type="domain" description="D-isomer specific 2-hydroxyacid dehydrogenase NAD-binding" evidence="6">
    <location>
        <begin position="131"/>
        <end position="311"/>
    </location>
</feature>
<dbReference type="Pfam" id="PF02826">
    <property type="entry name" value="2-Hacid_dh_C"/>
    <property type="match status" value="1"/>
</dbReference>
<evidence type="ECO:0000256" key="2">
    <source>
        <dbReference type="ARBA" id="ARBA00023002"/>
    </source>
</evidence>
<dbReference type="InterPro" id="IPR006140">
    <property type="entry name" value="D-isomer_DH_NAD-bd"/>
</dbReference>
<evidence type="ECO:0000313" key="7">
    <source>
        <dbReference type="EMBL" id="AZS38616.1"/>
    </source>
</evidence>
<evidence type="ECO:0000256" key="4">
    <source>
        <dbReference type="RuleBase" id="RU003719"/>
    </source>
</evidence>
<reference evidence="7 8" key="1">
    <citation type="submission" date="2018-08" db="EMBL/GenBank/DDBJ databases">
        <title>Microbacterium lemovicicum sp. nov., a bacterium isolated from a natural uranium-rich soil.</title>
        <authorList>
            <person name="ORTET P."/>
        </authorList>
    </citation>
    <scope>NUCLEOTIDE SEQUENCE [LARGE SCALE GENOMIC DNA]</scope>
    <source>
        <strain evidence="7 8">Viu22</strain>
    </source>
</reference>
<evidence type="ECO:0000256" key="3">
    <source>
        <dbReference type="ARBA" id="ARBA00023027"/>
    </source>
</evidence>
<dbReference type="RefSeq" id="WP_127097021.1">
    <property type="nucleotide sequence ID" value="NZ_CP031423.1"/>
</dbReference>
<dbReference type="Proteomes" id="UP000276888">
    <property type="component" value="Chromosome"/>
</dbReference>
<dbReference type="EMBL" id="CP031423">
    <property type="protein sequence ID" value="AZS38616.1"/>
    <property type="molecule type" value="Genomic_DNA"/>
</dbReference>
<gene>
    <name evidence="7" type="primary">hprA</name>
    <name evidence="7" type="ORF">CVS47_03275</name>
</gene>
<evidence type="ECO:0000256" key="1">
    <source>
        <dbReference type="ARBA" id="ARBA00005854"/>
    </source>
</evidence>
<dbReference type="Pfam" id="PF00389">
    <property type="entry name" value="2-Hacid_dh"/>
    <property type="match status" value="1"/>
</dbReference>
<name>A0A3Q9J0Q3_9MICO</name>
<organism evidence="7 8">
    <name type="scientific">Microbacterium lemovicicum</name>
    <dbReference type="NCBI Taxonomy" id="1072463"/>
    <lineage>
        <taxon>Bacteria</taxon>
        <taxon>Bacillati</taxon>
        <taxon>Actinomycetota</taxon>
        <taxon>Actinomycetes</taxon>
        <taxon>Micrococcales</taxon>
        <taxon>Microbacteriaceae</taxon>
        <taxon>Microbacterium</taxon>
    </lineage>
</organism>
<dbReference type="GO" id="GO:0008465">
    <property type="term" value="F:hydroxypyruvate reductase (NADH) activity"/>
    <property type="evidence" value="ECO:0007669"/>
    <property type="project" value="UniProtKB-EC"/>
</dbReference>
<dbReference type="EC" id="1.1.1.29" evidence="7"/>
<dbReference type="InterPro" id="IPR050418">
    <property type="entry name" value="D-iso_2-hydroxyacid_DH_PdxB"/>
</dbReference>
<evidence type="ECO:0000259" key="6">
    <source>
        <dbReference type="Pfam" id="PF02826"/>
    </source>
</evidence>
<accession>A0A3Q9J0Q3</accession>
<keyword evidence="2 4" id="KW-0560">Oxidoreductase</keyword>
<evidence type="ECO:0000259" key="5">
    <source>
        <dbReference type="Pfam" id="PF00389"/>
    </source>
</evidence>
<dbReference type="AlphaFoldDB" id="A0A3Q9J0Q3"/>
<dbReference type="GO" id="GO:0051287">
    <property type="term" value="F:NAD binding"/>
    <property type="evidence" value="ECO:0007669"/>
    <property type="project" value="InterPro"/>
</dbReference>
<proteinExistence type="inferred from homology"/>
<feature type="domain" description="D-isomer specific 2-hydroxyacid dehydrogenase catalytic" evidence="5">
    <location>
        <begin position="54"/>
        <end position="339"/>
    </location>
</feature>
<keyword evidence="8" id="KW-1185">Reference proteome</keyword>
<dbReference type="OrthoDB" id="117809at2"/>
<keyword evidence="3" id="KW-0520">NAD</keyword>
<dbReference type="InterPro" id="IPR036291">
    <property type="entry name" value="NAD(P)-bd_dom_sf"/>
</dbReference>